<dbReference type="Ensembl" id="ENSTMTT00000020980.1">
    <property type="protein sequence ID" value="ENSTMTP00000020273.1"/>
    <property type="gene ID" value="ENSTMTG00000014856.1"/>
</dbReference>
<evidence type="ECO:0000256" key="5">
    <source>
        <dbReference type="ARBA" id="ARBA00023157"/>
    </source>
</evidence>
<comment type="subcellular location">
    <subcellularLocation>
        <location evidence="1">Membrane</location>
        <topology evidence="1">Single-pass membrane protein</topology>
    </subcellularLocation>
</comment>
<keyword evidence="8" id="KW-1185">Reference proteome</keyword>
<dbReference type="InterPro" id="IPR013783">
    <property type="entry name" value="Ig-like_fold"/>
</dbReference>
<dbReference type="PANTHER" id="PTHR12035">
    <property type="entry name" value="SIALIC ACID BINDING IMMUNOGLOBULIN-LIKE LECTIN"/>
    <property type="match status" value="1"/>
</dbReference>
<dbReference type="Gene3D" id="2.60.40.10">
    <property type="entry name" value="Immunoglobulins"/>
    <property type="match status" value="1"/>
</dbReference>
<dbReference type="InterPro" id="IPR036179">
    <property type="entry name" value="Ig-like_dom_sf"/>
</dbReference>
<dbReference type="GeneTree" id="ENSGT01000000220420"/>
<keyword evidence="4" id="KW-0472">Membrane</keyword>
<dbReference type="AlphaFoldDB" id="A0A674JHX3"/>
<keyword evidence="5" id="KW-1015">Disulfide bond</keyword>
<dbReference type="InterPro" id="IPR051036">
    <property type="entry name" value="SIGLEC"/>
</dbReference>
<reference evidence="7" key="1">
    <citation type="submission" date="2025-08" db="UniProtKB">
        <authorList>
            <consortium name="Ensembl"/>
        </authorList>
    </citation>
    <scope>IDENTIFICATION</scope>
</reference>
<proteinExistence type="predicted"/>
<evidence type="ECO:0000256" key="3">
    <source>
        <dbReference type="ARBA" id="ARBA00022989"/>
    </source>
</evidence>
<dbReference type="GO" id="GO:0007155">
    <property type="term" value="P:cell adhesion"/>
    <property type="evidence" value="ECO:0007669"/>
    <property type="project" value="TreeGrafter"/>
</dbReference>
<keyword evidence="3" id="KW-1133">Transmembrane helix</keyword>
<organism evidence="7 8">
    <name type="scientific">Terrapene triunguis</name>
    <name type="common">Three-toed box turtle</name>
    <dbReference type="NCBI Taxonomy" id="2587831"/>
    <lineage>
        <taxon>Eukaryota</taxon>
        <taxon>Metazoa</taxon>
        <taxon>Chordata</taxon>
        <taxon>Craniata</taxon>
        <taxon>Vertebrata</taxon>
        <taxon>Euteleostomi</taxon>
        <taxon>Archelosauria</taxon>
        <taxon>Testudinata</taxon>
        <taxon>Testudines</taxon>
        <taxon>Cryptodira</taxon>
        <taxon>Durocryptodira</taxon>
        <taxon>Testudinoidea</taxon>
        <taxon>Emydidae</taxon>
        <taxon>Terrapene</taxon>
    </lineage>
</organism>
<evidence type="ECO:0000256" key="2">
    <source>
        <dbReference type="ARBA" id="ARBA00022692"/>
    </source>
</evidence>
<dbReference type="SUPFAM" id="SSF48726">
    <property type="entry name" value="Immunoglobulin"/>
    <property type="match status" value="1"/>
</dbReference>
<dbReference type="PROSITE" id="PS50835">
    <property type="entry name" value="IG_LIKE"/>
    <property type="match status" value="1"/>
</dbReference>
<dbReference type="InterPro" id="IPR007110">
    <property type="entry name" value="Ig-like_dom"/>
</dbReference>
<keyword evidence="2" id="KW-0812">Transmembrane</keyword>
<evidence type="ECO:0000256" key="4">
    <source>
        <dbReference type="ARBA" id="ARBA00023136"/>
    </source>
</evidence>
<evidence type="ECO:0000313" key="8">
    <source>
        <dbReference type="Proteomes" id="UP000472274"/>
    </source>
</evidence>
<dbReference type="InParanoid" id="A0A674JHX3"/>
<dbReference type="PANTHER" id="PTHR12035:SF125">
    <property type="entry name" value="SIALIC ACID-BINDING IG-LIKE LECTIN 5"/>
    <property type="match status" value="1"/>
</dbReference>
<sequence length="215" mass="22779">MEEPEIQISPARGLLGTLLAGEPVTMTCTAPGRCSGTPPRVTWTGPFSDTARDVSVQLANGTWAHSSALSFTPAPGDHGKELVCSVTYKAALRAPGISEHLLVMLYSHLDPGSAGPGWSMPRGEHLWKPQGCGEGGGRSRLGSLCLQTLGWRYGGAGKRVRDGLGTKIMHAPQRGAVSPRQVRGPCINSPCAPLLRWLHLSLGRDSCLNSPHSPF</sequence>
<dbReference type="Pfam" id="PF08205">
    <property type="entry name" value="C2-set_2"/>
    <property type="match status" value="1"/>
</dbReference>
<feature type="domain" description="Ig-like" evidence="6">
    <location>
        <begin position="4"/>
        <end position="98"/>
    </location>
</feature>
<dbReference type="InterPro" id="IPR013162">
    <property type="entry name" value="CD80_C2-set"/>
</dbReference>
<name>A0A674JHX3_9SAUR</name>
<protein>
    <recommendedName>
        <fullName evidence="6">Ig-like domain-containing protein</fullName>
    </recommendedName>
</protein>
<evidence type="ECO:0000313" key="7">
    <source>
        <dbReference type="Ensembl" id="ENSTMTP00000020273.1"/>
    </source>
</evidence>
<dbReference type="Proteomes" id="UP000472274">
    <property type="component" value="Unplaced"/>
</dbReference>
<dbReference type="GO" id="GO:0033691">
    <property type="term" value="F:sialic acid binding"/>
    <property type="evidence" value="ECO:0007669"/>
    <property type="project" value="TreeGrafter"/>
</dbReference>
<accession>A0A674JHX3</accession>
<dbReference type="GO" id="GO:0005886">
    <property type="term" value="C:plasma membrane"/>
    <property type="evidence" value="ECO:0007669"/>
    <property type="project" value="TreeGrafter"/>
</dbReference>
<reference evidence="7" key="2">
    <citation type="submission" date="2025-09" db="UniProtKB">
        <authorList>
            <consortium name="Ensembl"/>
        </authorList>
    </citation>
    <scope>IDENTIFICATION</scope>
</reference>
<evidence type="ECO:0000256" key="1">
    <source>
        <dbReference type="ARBA" id="ARBA00004167"/>
    </source>
</evidence>
<evidence type="ECO:0000259" key="6">
    <source>
        <dbReference type="PROSITE" id="PS50835"/>
    </source>
</evidence>